<proteinExistence type="predicted"/>
<keyword evidence="1" id="KW-0472">Membrane</keyword>
<evidence type="ECO:0000256" key="1">
    <source>
        <dbReference type="SAM" id="Phobius"/>
    </source>
</evidence>
<keyword evidence="1" id="KW-1133">Transmembrane helix</keyword>
<name>A0A4Q9EX97_9GAMM</name>
<sequence length="148" mass="17217">MIRFKNIIDILFTIFVLSVVITDGVIIYIATKPTQFSSCYNTLFFSFLTLFIVSLRYVVLEKSNIWIVFTGVFLGTGLSLFSIYLCISYFPRWEMLFNETFKKFGIISATLDTLAFFWGWLITPLILLWIKFVFIYSPDSASSKKSDR</sequence>
<feature type="transmembrane region" description="Helical" evidence="1">
    <location>
        <begin position="42"/>
        <end position="59"/>
    </location>
</feature>
<feature type="transmembrane region" description="Helical" evidence="1">
    <location>
        <begin position="7"/>
        <end position="30"/>
    </location>
</feature>
<evidence type="ECO:0000313" key="3">
    <source>
        <dbReference type="Proteomes" id="UP000293380"/>
    </source>
</evidence>
<accession>A0A4Q9EX97</accession>
<comment type="caution">
    <text evidence="2">The sequence shown here is derived from an EMBL/GenBank/DDBJ whole genome shotgun (WGS) entry which is preliminary data.</text>
</comment>
<dbReference type="EMBL" id="SITD01000027">
    <property type="protein sequence ID" value="TBM31555.1"/>
    <property type="molecule type" value="Genomic_DNA"/>
</dbReference>
<organism evidence="2 3">
    <name type="scientific">Hafnia paralvei</name>
    <dbReference type="NCBI Taxonomy" id="546367"/>
    <lineage>
        <taxon>Bacteria</taxon>
        <taxon>Pseudomonadati</taxon>
        <taxon>Pseudomonadota</taxon>
        <taxon>Gammaproteobacteria</taxon>
        <taxon>Enterobacterales</taxon>
        <taxon>Hafniaceae</taxon>
        <taxon>Hafnia</taxon>
    </lineage>
</organism>
<dbReference type="AlphaFoldDB" id="A0A4Q9EX97"/>
<dbReference type="Proteomes" id="UP000293380">
    <property type="component" value="Unassembled WGS sequence"/>
</dbReference>
<reference evidence="2 3" key="1">
    <citation type="submission" date="2019-02" db="EMBL/GenBank/DDBJ databases">
        <title>Comparative genomic analysis of the Hafnia genus genomes.</title>
        <authorList>
            <person name="Zhiqiu Y."/>
            <person name="Chao Y."/>
            <person name="Yuhui D."/>
            <person name="Di H."/>
            <person name="Bin L."/>
        </authorList>
    </citation>
    <scope>NUCLEOTIDE SEQUENCE [LARGE SCALE GENOMIC DNA]</scope>
    <source>
        <strain evidence="2 3">PCM_1194</strain>
    </source>
</reference>
<protein>
    <submittedName>
        <fullName evidence="2">Uncharacterized protein</fullName>
    </submittedName>
</protein>
<gene>
    <name evidence="2" type="ORF">EYY89_03505</name>
</gene>
<evidence type="ECO:0000313" key="2">
    <source>
        <dbReference type="EMBL" id="TBM31555.1"/>
    </source>
</evidence>
<dbReference type="RefSeq" id="WP_130959022.1">
    <property type="nucleotide sequence ID" value="NZ_SITD01000027.1"/>
</dbReference>
<feature type="transmembrane region" description="Helical" evidence="1">
    <location>
        <begin position="66"/>
        <end position="90"/>
    </location>
</feature>
<keyword evidence="1" id="KW-0812">Transmembrane</keyword>
<feature type="transmembrane region" description="Helical" evidence="1">
    <location>
        <begin position="117"/>
        <end position="136"/>
    </location>
</feature>